<evidence type="ECO:0000313" key="2">
    <source>
        <dbReference type="EMBL" id="KMU82592.1"/>
    </source>
</evidence>
<evidence type="ECO:0000313" key="3">
    <source>
        <dbReference type="Proteomes" id="UP000054563"/>
    </source>
</evidence>
<sequence>MARSLRRGEAGVGRIRNLGQAFESTAPAPSNQPLLLPAPNEAPESVTQSGNELPVNVNNPGSAVRLPFFIFIHHSLTAVCLAP</sequence>
<accession>A0A0J8RCE3</accession>
<evidence type="ECO:0000256" key="1">
    <source>
        <dbReference type="SAM" id="MobiDB-lite"/>
    </source>
</evidence>
<feature type="compositionally biased region" description="Low complexity" evidence="1">
    <location>
        <begin position="33"/>
        <end position="44"/>
    </location>
</feature>
<feature type="compositionally biased region" description="Polar residues" evidence="1">
    <location>
        <begin position="45"/>
        <end position="54"/>
    </location>
</feature>
<name>A0A0J8RCE3_COCIT</name>
<gene>
    <name evidence="2" type="ORF">CIHG_00373</name>
</gene>
<proteinExistence type="predicted"/>
<organism evidence="2 3">
    <name type="scientific">Coccidioides immitis H538.4</name>
    <dbReference type="NCBI Taxonomy" id="396776"/>
    <lineage>
        <taxon>Eukaryota</taxon>
        <taxon>Fungi</taxon>
        <taxon>Dikarya</taxon>
        <taxon>Ascomycota</taxon>
        <taxon>Pezizomycotina</taxon>
        <taxon>Eurotiomycetes</taxon>
        <taxon>Eurotiomycetidae</taxon>
        <taxon>Onygenales</taxon>
        <taxon>Onygenaceae</taxon>
        <taxon>Coccidioides</taxon>
    </lineage>
</organism>
<reference evidence="3" key="1">
    <citation type="journal article" date="2010" name="Genome Res.">
        <title>Population genomic sequencing of Coccidioides fungi reveals recent hybridization and transposon control.</title>
        <authorList>
            <person name="Neafsey D.E."/>
            <person name="Barker B.M."/>
            <person name="Sharpton T.J."/>
            <person name="Stajich J.E."/>
            <person name="Park D.J."/>
            <person name="Whiston E."/>
            <person name="Hung C.-Y."/>
            <person name="McMahan C."/>
            <person name="White J."/>
            <person name="Sykes S."/>
            <person name="Heiman D."/>
            <person name="Young S."/>
            <person name="Zeng Q."/>
            <person name="Abouelleil A."/>
            <person name="Aftuck L."/>
            <person name="Bessette D."/>
            <person name="Brown A."/>
            <person name="FitzGerald M."/>
            <person name="Lui A."/>
            <person name="Macdonald J.P."/>
            <person name="Priest M."/>
            <person name="Orbach M.J."/>
            <person name="Galgiani J.N."/>
            <person name="Kirkland T.N."/>
            <person name="Cole G.T."/>
            <person name="Birren B.W."/>
            <person name="Henn M.R."/>
            <person name="Taylor J.W."/>
            <person name="Rounsley S.D."/>
        </authorList>
    </citation>
    <scope>NUCLEOTIDE SEQUENCE [LARGE SCALE GENOMIC DNA]</scope>
    <source>
        <strain evidence="3">H538.4</strain>
    </source>
</reference>
<dbReference type="VEuPathDB" id="FungiDB:CIHG_00373"/>
<protein>
    <submittedName>
        <fullName evidence="2">Uncharacterized protein</fullName>
    </submittedName>
</protein>
<dbReference type="EMBL" id="DS016981">
    <property type="protein sequence ID" value="KMU82592.1"/>
    <property type="molecule type" value="Genomic_DNA"/>
</dbReference>
<feature type="region of interest" description="Disordered" evidence="1">
    <location>
        <begin position="21"/>
        <end position="54"/>
    </location>
</feature>
<dbReference type="AlphaFoldDB" id="A0A0J8RCE3"/>
<dbReference type="Proteomes" id="UP000054563">
    <property type="component" value="Unassembled WGS sequence"/>
</dbReference>